<dbReference type="PANTHER" id="PTHR28013">
    <property type="entry name" value="PROTEIN DCV1-RELATED"/>
    <property type="match status" value="1"/>
</dbReference>
<keyword evidence="4" id="KW-1185">Reference proteome</keyword>
<dbReference type="GO" id="GO:0005886">
    <property type="term" value="C:plasma membrane"/>
    <property type="evidence" value="ECO:0007669"/>
    <property type="project" value="InterPro"/>
</dbReference>
<feature type="transmembrane region" description="Helical" evidence="2">
    <location>
        <begin position="130"/>
        <end position="153"/>
    </location>
</feature>
<dbReference type="GO" id="GO:0035838">
    <property type="term" value="C:growing cell tip"/>
    <property type="evidence" value="ECO:0007669"/>
    <property type="project" value="TreeGrafter"/>
</dbReference>
<organism evidence="3 4">
    <name type="scientific">Rhodotorula graminis (strain WP1)</name>
    <dbReference type="NCBI Taxonomy" id="578459"/>
    <lineage>
        <taxon>Eukaryota</taxon>
        <taxon>Fungi</taxon>
        <taxon>Dikarya</taxon>
        <taxon>Basidiomycota</taxon>
        <taxon>Pucciniomycotina</taxon>
        <taxon>Microbotryomycetes</taxon>
        <taxon>Sporidiobolales</taxon>
        <taxon>Sporidiobolaceae</taxon>
        <taxon>Rhodotorula</taxon>
    </lineage>
</organism>
<feature type="region of interest" description="Disordered" evidence="1">
    <location>
        <begin position="216"/>
        <end position="242"/>
    </location>
</feature>
<proteinExistence type="predicted"/>
<evidence type="ECO:0000313" key="4">
    <source>
        <dbReference type="Proteomes" id="UP000053890"/>
    </source>
</evidence>
<dbReference type="GO" id="GO:0032153">
    <property type="term" value="C:cell division site"/>
    <property type="evidence" value="ECO:0007669"/>
    <property type="project" value="TreeGrafter"/>
</dbReference>
<dbReference type="GeneID" id="28973067"/>
<feature type="non-terminal residue" evidence="3">
    <location>
        <position position="242"/>
    </location>
</feature>
<accession>A0A194S9E6</accession>
<reference evidence="3 4" key="1">
    <citation type="journal article" date="2015" name="Front. Microbiol.">
        <title>Genome sequence of the plant growth promoting endophytic yeast Rhodotorula graminis WP1.</title>
        <authorList>
            <person name="Firrincieli A."/>
            <person name="Otillar R."/>
            <person name="Salamov A."/>
            <person name="Schmutz J."/>
            <person name="Khan Z."/>
            <person name="Redman R.S."/>
            <person name="Fleck N.D."/>
            <person name="Lindquist E."/>
            <person name="Grigoriev I.V."/>
            <person name="Doty S.L."/>
        </authorList>
    </citation>
    <scope>NUCLEOTIDE SEQUENCE [LARGE SCALE GENOMIC DNA]</scope>
    <source>
        <strain evidence="3 4">WP1</strain>
    </source>
</reference>
<keyword evidence="2" id="KW-0812">Transmembrane</keyword>
<name>A0A194S9E6_RHOGW</name>
<keyword evidence="2" id="KW-0472">Membrane</keyword>
<dbReference type="OMA" id="PRKWANE"/>
<dbReference type="OrthoDB" id="3365245at2759"/>
<gene>
    <name evidence="3" type="ORF">RHOBADRAFT_23882</name>
</gene>
<feature type="transmembrane region" description="Helical" evidence="2">
    <location>
        <begin position="173"/>
        <end position="192"/>
    </location>
</feature>
<dbReference type="Pfam" id="PF06687">
    <property type="entry name" value="SUR7"/>
    <property type="match status" value="1"/>
</dbReference>
<feature type="transmembrane region" description="Helical" evidence="2">
    <location>
        <begin position="93"/>
        <end position="118"/>
    </location>
</feature>
<dbReference type="RefSeq" id="XP_018273402.1">
    <property type="nucleotide sequence ID" value="XM_018412618.1"/>
</dbReference>
<evidence type="ECO:0008006" key="5">
    <source>
        <dbReference type="Google" id="ProtNLM"/>
    </source>
</evidence>
<dbReference type="PANTHER" id="PTHR28013:SF4">
    <property type="entry name" value="MARVEL DOMAIN-CONTAINING PROTEIN"/>
    <property type="match status" value="1"/>
</dbReference>
<dbReference type="Proteomes" id="UP000053890">
    <property type="component" value="Unassembled WGS sequence"/>
</dbReference>
<keyword evidence="2" id="KW-1133">Transmembrane helix</keyword>
<evidence type="ECO:0000313" key="3">
    <source>
        <dbReference type="EMBL" id="KPV77353.1"/>
    </source>
</evidence>
<dbReference type="EMBL" id="KQ474074">
    <property type="protein sequence ID" value="KPV77353.1"/>
    <property type="molecule type" value="Genomic_DNA"/>
</dbReference>
<dbReference type="AlphaFoldDB" id="A0A194S9E6"/>
<evidence type="ECO:0000256" key="2">
    <source>
        <dbReference type="SAM" id="Phobius"/>
    </source>
</evidence>
<evidence type="ECO:0000256" key="1">
    <source>
        <dbReference type="SAM" id="MobiDB-lite"/>
    </source>
</evidence>
<dbReference type="InterPro" id="IPR009571">
    <property type="entry name" value="SUR7/Rim9-like_fungi"/>
</dbReference>
<sequence>MAWRPATPGTIVVFAATVLLVLVSVSTPLLKTFYFLDATISSGSIKGTVKLGTFGYCVGNKCTSAKLGYNLDVAALLGINGKLGDLSDSVLKWATYCLVLHPVAAVLGAISVVFGLLAHMHNFAGTMLSTCFASFAGTVTLLAFIFDMVVFIIAKQRIDRSSVGGQATLGNAIWMTLAALILFLISGFFFGVPAPASPGAIAASSSSPTCTAPCPTRTMGPSCAPTPSRPSTPARRTRPTCP</sequence>
<protein>
    <recommendedName>
        <fullName evidence="5">Pali-domain-containing protein</fullName>
    </recommendedName>
</protein>
<feature type="compositionally biased region" description="Low complexity" evidence="1">
    <location>
        <begin position="216"/>
        <end position="234"/>
    </location>
</feature>
<dbReference type="InterPro" id="IPR051380">
    <property type="entry name" value="pH-response_reg_palI/RIM9"/>
</dbReference>
<feature type="transmembrane region" description="Helical" evidence="2">
    <location>
        <begin position="12"/>
        <end position="36"/>
    </location>
</feature>